<dbReference type="InterPro" id="IPR005829">
    <property type="entry name" value="Sugar_transporter_CS"/>
</dbReference>
<dbReference type="Proteomes" id="UP001239445">
    <property type="component" value="Unassembled WGS sequence"/>
</dbReference>
<feature type="transmembrane region" description="Helical" evidence="6">
    <location>
        <begin position="7"/>
        <end position="23"/>
    </location>
</feature>
<dbReference type="InterPro" id="IPR036259">
    <property type="entry name" value="MFS_trans_sf"/>
</dbReference>
<name>A0AAJ0BHQ1_9PEZI</name>
<dbReference type="PANTHER" id="PTHR23501">
    <property type="entry name" value="MAJOR FACILITATOR SUPERFAMILY"/>
    <property type="match status" value="1"/>
</dbReference>
<feature type="transmembrane region" description="Helical" evidence="6">
    <location>
        <begin position="29"/>
        <end position="47"/>
    </location>
</feature>
<evidence type="ECO:0000256" key="3">
    <source>
        <dbReference type="ARBA" id="ARBA00022692"/>
    </source>
</evidence>
<comment type="subcellular location">
    <subcellularLocation>
        <location evidence="1">Membrane</location>
        <topology evidence="1">Multi-pass membrane protein</topology>
    </subcellularLocation>
</comment>
<feature type="transmembrane region" description="Helical" evidence="6">
    <location>
        <begin position="384"/>
        <end position="407"/>
    </location>
</feature>
<feature type="transmembrane region" description="Helical" evidence="6">
    <location>
        <begin position="354"/>
        <end position="372"/>
    </location>
</feature>
<protein>
    <submittedName>
        <fullName evidence="8">Fungal trichothecene efflux pump</fullName>
    </submittedName>
</protein>
<evidence type="ECO:0000313" key="9">
    <source>
        <dbReference type="Proteomes" id="UP001239445"/>
    </source>
</evidence>
<gene>
    <name evidence="8" type="ORF">QBC47DRAFT_421131</name>
</gene>
<feature type="transmembrane region" description="Helical" evidence="6">
    <location>
        <begin position="301"/>
        <end position="321"/>
    </location>
</feature>
<dbReference type="PROSITE" id="PS50850">
    <property type="entry name" value="MFS"/>
    <property type="match status" value="1"/>
</dbReference>
<organism evidence="8 9">
    <name type="scientific">Echria macrotheca</name>
    <dbReference type="NCBI Taxonomy" id="438768"/>
    <lineage>
        <taxon>Eukaryota</taxon>
        <taxon>Fungi</taxon>
        <taxon>Dikarya</taxon>
        <taxon>Ascomycota</taxon>
        <taxon>Pezizomycotina</taxon>
        <taxon>Sordariomycetes</taxon>
        <taxon>Sordariomycetidae</taxon>
        <taxon>Sordariales</taxon>
        <taxon>Schizotheciaceae</taxon>
        <taxon>Echria</taxon>
    </lineage>
</organism>
<keyword evidence="3 6" id="KW-0812">Transmembrane</keyword>
<dbReference type="PROSITE" id="PS00216">
    <property type="entry name" value="SUGAR_TRANSPORT_1"/>
    <property type="match status" value="1"/>
</dbReference>
<feature type="transmembrane region" description="Helical" evidence="6">
    <location>
        <begin position="260"/>
        <end position="281"/>
    </location>
</feature>
<dbReference type="AlphaFoldDB" id="A0AAJ0BHQ1"/>
<evidence type="ECO:0000313" key="8">
    <source>
        <dbReference type="EMBL" id="KAK1758484.1"/>
    </source>
</evidence>
<dbReference type="InterPro" id="IPR020846">
    <property type="entry name" value="MFS_dom"/>
</dbReference>
<dbReference type="InterPro" id="IPR010573">
    <property type="entry name" value="MFS_Str1/Tri12-like"/>
</dbReference>
<feature type="domain" description="Major facilitator superfamily (MFS) profile" evidence="7">
    <location>
        <begin position="1"/>
        <end position="436"/>
    </location>
</feature>
<keyword evidence="2" id="KW-0813">Transport</keyword>
<feature type="transmembrane region" description="Helical" evidence="6">
    <location>
        <begin position="189"/>
        <end position="209"/>
    </location>
</feature>
<feature type="transmembrane region" description="Helical" evidence="6">
    <location>
        <begin position="117"/>
        <end position="138"/>
    </location>
</feature>
<evidence type="ECO:0000256" key="6">
    <source>
        <dbReference type="SAM" id="Phobius"/>
    </source>
</evidence>
<evidence type="ECO:0000256" key="4">
    <source>
        <dbReference type="ARBA" id="ARBA00022989"/>
    </source>
</evidence>
<dbReference type="EMBL" id="MU839829">
    <property type="protein sequence ID" value="KAK1758484.1"/>
    <property type="molecule type" value="Genomic_DNA"/>
</dbReference>
<dbReference type="GO" id="GO:0022857">
    <property type="term" value="F:transmembrane transporter activity"/>
    <property type="evidence" value="ECO:0007669"/>
    <property type="project" value="InterPro"/>
</dbReference>
<evidence type="ECO:0000256" key="5">
    <source>
        <dbReference type="ARBA" id="ARBA00023136"/>
    </source>
</evidence>
<evidence type="ECO:0000256" key="2">
    <source>
        <dbReference type="ARBA" id="ARBA00022448"/>
    </source>
</evidence>
<reference evidence="8" key="1">
    <citation type="submission" date="2023-06" db="EMBL/GenBank/DDBJ databases">
        <title>Genome-scale phylogeny and comparative genomics of the fungal order Sordariales.</title>
        <authorList>
            <consortium name="Lawrence Berkeley National Laboratory"/>
            <person name="Hensen N."/>
            <person name="Bonometti L."/>
            <person name="Westerberg I."/>
            <person name="Brannstrom I.O."/>
            <person name="Guillou S."/>
            <person name="Cros-Aarteil S."/>
            <person name="Calhoun S."/>
            <person name="Haridas S."/>
            <person name="Kuo A."/>
            <person name="Mondo S."/>
            <person name="Pangilinan J."/>
            <person name="Riley R."/>
            <person name="Labutti K."/>
            <person name="Andreopoulos B."/>
            <person name="Lipzen A."/>
            <person name="Chen C."/>
            <person name="Yanf M."/>
            <person name="Daum C."/>
            <person name="Ng V."/>
            <person name="Clum A."/>
            <person name="Steindorff A."/>
            <person name="Ohm R."/>
            <person name="Martin F."/>
            <person name="Silar P."/>
            <person name="Natvig D."/>
            <person name="Lalanne C."/>
            <person name="Gautier V."/>
            <person name="Ament-Velasquez S.L."/>
            <person name="Kruys A."/>
            <person name="Hutchinson M.I."/>
            <person name="Powell A.J."/>
            <person name="Barry K."/>
            <person name="Miller A.N."/>
            <person name="Grigoriev I.V."/>
            <person name="Debuchy R."/>
            <person name="Gladieux P."/>
            <person name="Thoren M.H."/>
            <person name="Johannesson H."/>
        </authorList>
    </citation>
    <scope>NUCLEOTIDE SEQUENCE</scope>
    <source>
        <strain evidence="8">PSN4</strain>
    </source>
</reference>
<accession>A0AAJ0BHQ1</accession>
<evidence type="ECO:0000259" key="7">
    <source>
        <dbReference type="PROSITE" id="PS50850"/>
    </source>
</evidence>
<feature type="transmembrane region" description="Helical" evidence="6">
    <location>
        <begin position="59"/>
        <end position="78"/>
    </location>
</feature>
<dbReference type="Pfam" id="PF06609">
    <property type="entry name" value="TRI12"/>
    <property type="match status" value="1"/>
</dbReference>
<sequence length="515" mass="54135">MWAGAQAPLYFFAAVPAYIIADLGGADHWVWFVTANLLATAAISPFVGALSDLVGRRSVALIGSMAIIIGQVMCGAAQEMDVFIGGMAVSGIGTGICELTVLAGVSELVPISRRGYYLAAVTLSIIPFLPSVLFAQLIASNSSWRYIAVLTAGTAGLALAMAFVFYSPPLPIEHQERERGDKFGLIKRMDFVGGFLSIAGVAGIEIGLLGGGYQFPWTSAGVLAPLIVGAVLILCFIAWEIWGTAYPMIPKRVGKAPRTLLLTMVITFISGANFFAVIMIWPSQAYNVYGHDPIGVGIRGLPFAFGTLAGCIVSLVLLSVLRGNIKWILFGASILMTAGCGGMAAARVDNINTVYGLLFLAGLGVGGIVVPASMVTTYICPQDLIATITSLTITIRIIGGAVGYAVYYNVFANKLVPQLTKLVGGACVQAGITDEKMIGTIIKLTASSLTEKIRTLPGVDDAAWLKIVAAGQQAFANAYPWVYFCSLAFGCVAVIASSFLGDISEFVDDRVVVPI</sequence>
<dbReference type="PANTHER" id="PTHR23501:SF109">
    <property type="entry name" value="MAJOR FACILITATOR SUPERFAMILY (MFS) PROFILE DOMAIN-CONTAINING PROTEIN-RELATED"/>
    <property type="match status" value="1"/>
</dbReference>
<feature type="transmembrane region" description="Helical" evidence="6">
    <location>
        <begin position="328"/>
        <end position="348"/>
    </location>
</feature>
<keyword evidence="4 6" id="KW-1133">Transmembrane helix</keyword>
<feature type="transmembrane region" description="Helical" evidence="6">
    <location>
        <begin position="144"/>
        <end position="168"/>
    </location>
</feature>
<feature type="transmembrane region" description="Helical" evidence="6">
    <location>
        <begin position="84"/>
        <end position="105"/>
    </location>
</feature>
<evidence type="ECO:0000256" key="1">
    <source>
        <dbReference type="ARBA" id="ARBA00004141"/>
    </source>
</evidence>
<feature type="transmembrane region" description="Helical" evidence="6">
    <location>
        <begin position="481"/>
        <end position="500"/>
    </location>
</feature>
<keyword evidence="9" id="KW-1185">Reference proteome</keyword>
<dbReference type="Gene3D" id="1.20.1250.20">
    <property type="entry name" value="MFS general substrate transporter like domains"/>
    <property type="match status" value="2"/>
</dbReference>
<feature type="transmembrane region" description="Helical" evidence="6">
    <location>
        <begin position="215"/>
        <end position="239"/>
    </location>
</feature>
<dbReference type="SUPFAM" id="SSF103473">
    <property type="entry name" value="MFS general substrate transporter"/>
    <property type="match status" value="1"/>
</dbReference>
<dbReference type="GO" id="GO:0005886">
    <property type="term" value="C:plasma membrane"/>
    <property type="evidence" value="ECO:0007669"/>
    <property type="project" value="TreeGrafter"/>
</dbReference>
<keyword evidence="5 6" id="KW-0472">Membrane</keyword>
<proteinExistence type="predicted"/>
<comment type="caution">
    <text evidence="8">The sequence shown here is derived from an EMBL/GenBank/DDBJ whole genome shotgun (WGS) entry which is preliminary data.</text>
</comment>